<comment type="cofactor">
    <cofactor evidence="1 6">
        <name>Zn(2+)</name>
        <dbReference type="ChEBI" id="CHEBI:29105"/>
    </cofactor>
</comment>
<evidence type="ECO:0000313" key="9">
    <source>
        <dbReference type="Proteomes" id="UP000071859"/>
    </source>
</evidence>
<comment type="similarity">
    <text evidence="2 6">Belongs to the zinc-containing alcohol dehydrogenase family.</text>
</comment>
<dbReference type="InterPro" id="IPR002328">
    <property type="entry name" value="ADH_Zn_CS"/>
</dbReference>
<reference evidence="8" key="1">
    <citation type="submission" date="2016-01" db="EMBL/GenBank/DDBJ databases">
        <authorList>
            <person name="Peeters C."/>
        </authorList>
    </citation>
    <scope>NUCLEOTIDE SEQUENCE</scope>
    <source>
        <strain evidence="8">LMG 29321</strain>
    </source>
</reference>
<dbReference type="RefSeq" id="WP_062610903.1">
    <property type="nucleotide sequence ID" value="NZ_FCOX02000059.1"/>
</dbReference>
<dbReference type="InterPro" id="IPR013149">
    <property type="entry name" value="ADH-like_C"/>
</dbReference>
<dbReference type="Pfam" id="PF08240">
    <property type="entry name" value="ADH_N"/>
    <property type="match status" value="1"/>
</dbReference>
<feature type="domain" description="Enoyl reductase (ER)" evidence="7">
    <location>
        <begin position="11"/>
        <end position="343"/>
    </location>
</feature>
<evidence type="ECO:0000256" key="4">
    <source>
        <dbReference type="ARBA" id="ARBA00022833"/>
    </source>
</evidence>
<evidence type="ECO:0000256" key="2">
    <source>
        <dbReference type="ARBA" id="ARBA00008072"/>
    </source>
</evidence>
<comment type="caution">
    <text evidence="8">The sequence shown here is derived from an EMBL/GenBank/DDBJ whole genome shotgun (WGS) entry which is preliminary data.</text>
</comment>
<dbReference type="Proteomes" id="UP000071859">
    <property type="component" value="Unassembled WGS sequence"/>
</dbReference>
<dbReference type="Gene3D" id="3.40.50.720">
    <property type="entry name" value="NAD(P)-binding Rossmann-like Domain"/>
    <property type="match status" value="1"/>
</dbReference>
<dbReference type="InterPro" id="IPR036291">
    <property type="entry name" value="NAD(P)-bd_dom_sf"/>
</dbReference>
<evidence type="ECO:0000256" key="3">
    <source>
        <dbReference type="ARBA" id="ARBA00022723"/>
    </source>
</evidence>
<gene>
    <name evidence="8" type="ORF">AWB78_06819</name>
</gene>
<protein>
    <submittedName>
        <fullName evidence="8">Zinc-binding xylitol/sorbitol dehydrogenase</fullName>
    </submittedName>
</protein>
<dbReference type="PANTHER" id="PTHR43161:SF9">
    <property type="entry name" value="SORBITOL DEHYDROGENASE"/>
    <property type="match status" value="1"/>
</dbReference>
<sequence>MEALVLEEAKRISLRPFSLPQVVGPRDVRIKIHTVGICGSDIHYYQHGRIGPFVVNEPMVLGHEASGTVVEVGEEVKHLKAGDRVCMEPGVPDMESRASREGLYNLDPKVRFWATPPVHGCLAPYVVHPAAFTYKLPDNVSFAEGAIVEPLSIGLQAAKKAAIKPGDVAVVLGAGTIGMMCALAALAGGCSRAIVCDLVQEKLELIGSVQGVTTVNIRDRRPLDVINELTDGWGANIVFEASGNEKAFEGIVDLLCPGGCIVLVGMPQRAIPLDVVAVQIKEARIESVFRYANIFPRAIQLIASGKLDVKPFISRTFPFAEGIKAFEEAASGVPTDVKVQIVLEE</sequence>
<name>A0A158EB87_9BURK</name>
<dbReference type="Pfam" id="PF00107">
    <property type="entry name" value="ADH_zinc_N"/>
    <property type="match status" value="1"/>
</dbReference>
<dbReference type="Gene3D" id="3.90.180.10">
    <property type="entry name" value="Medium-chain alcohol dehydrogenases, catalytic domain"/>
    <property type="match status" value="1"/>
</dbReference>
<dbReference type="AlphaFoldDB" id="A0A158EB87"/>
<dbReference type="InterPro" id="IPR020843">
    <property type="entry name" value="ER"/>
</dbReference>
<dbReference type="InterPro" id="IPR013154">
    <property type="entry name" value="ADH-like_N"/>
</dbReference>
<keyword evidence="9" id="KW-1185">Reference proteome</keyword>
<dbReference type="GO" id="GO:0016616">
    <property type="term" value="F:oxidoreductase activity, acting on the CH-OH group of donors, NAD or NADP as acceptor"/>
    <property type="evidence" value="ECO:0007669"/>
    <property type="project" value="InterPro"/>
</dbReference>
<evidence type="ECO:0000256" key="1">
    <source>
        <dbReference type="ARBA" id="ARBA00001947"/>
    </source>
</evidence>
<accession>A0A158EB87</accession>
<organism evidence="8 9">
    <name type="scientific">Caballeronia calidae</name>
    <dbReference type="NCBI Taxonomy" id="1777139"/>
    <lineage>
        <taxon>Bacteria</taxon>
        <taxon>Pseudomonadati</taxon>
        <taxon>Pseudomonadota</taxon>
        <taxon>Betaproteobacteria</taxon>
        <taxon>Burkholderiales</taxon>
        <taxon>Burkholderiaceae</taxon>
        <taxon>Caballeronia</taxon>
    </lineage>
</organism>
<dbReference type="PANTHER" id="PTHR43161">
    <property type="entry name" value="SORBITOL DEHYDROGENASE"/>
    <property type="match status" value="1"/>
</dbReference>
<dbReference type="OrthoDB" id="5484143at2"/>
<dbReference type="PROSITE" id="PS00059">
    <property type="entry name" value="ADH_ZINC"/>
    <property type="match status" value="1"/>
</dbReference>
<dbReference type="CDD" id="cd05285">
    <property type="entry name" value="sorbitol_DH"/>
    <property type="match status" value="1"/>
</dbReference>
<evidence type="ECO:0000256" key="6">
    <source>
        <dbReference type="RuleBase" id="RU361277"/>
    </source>
</evidence>
<keyword evidence="4 6" id="KW-0862">Zinc</keyword>
<dbReference type="InterPro" id="IPR011032">
    <property type="entry name" value="GroES-like_sf"/>
</dbReference>
<evidence type="ECO:0000256" key="5">
    <source>
        <dbReference type="ARBA" id="ARBA00023002"/>
    </source>
</evidence>
<dbReference type="SUPFAM" id="SSF50129">
    <property type="entry name" value="GroES-like"/>
    <property type="match status" value="1"/>
</dbReference>
<dbReference type="EMBL" id="FCOX02000059">
    <property type="protein sequence ID" value="SAL04142.1"/>
    <property type="molecule type" value="Genomic_DNA"/>
</dbReference>
<dbReference type="InterPro" id="IPR045306">
    <property type="entry name" value="SDH-like"/>
</dbReference>
<keyword evidence="5" id="KW-0560">Oxidoreductase</keyword>
<evidence type="ECO:0000259" key="7">
    <source>
        <dbReference type="SMART" id="SM00829"/>
    </source>
</evidence>
<keyword evidence="3 6" id="KW-0479">Metal-binding</keyword>
<dbReference type="SMART" id="SM00829">
    <property type="entry name" value="PKS_ER"/>
    <property type="match status" value="1"/>
</dbReference>
<dbReference type="GO" id="GO:0008270">
    <property type="term" value="F:zinc ion binding"/>
    <property type="evidence" value="ECO:0007669"/>
    <property type="project" value="InterPro"/>
</dbReference>
<dbReference type="SUPFAM" id="SSF51735">
    <property type="entry name" value="NAD(P)-binding Rossmann-fold domains"/>
    <property type="match status" value="1"/>
</dbReference>
<evidence type="ECO:0000313" key="8">
    <source>
        <dbReference type="EMBL" id="SAL04142.1"/>
    </source>
</evidence>
<proteinExistence type="inferred from homology"/>